<dbReference type="CDD" id="cd13578">
    <property type="entry name" value="PBP2_Bug27"/>
    <property type="match status" value="1"/>
</dbReference>
<dbReference type="Gene3D" id="3.40.190.150">
    <property type="entry name" value="Bordetella uptake gene, domain 1"/>
    <property type="match status" value="1"/>
</dbReference>
<dbReference type="AlphaFoldDB" id="A0A923MAD2"/>
<evidence type="ECO:0000313" key="4">
    <source>
        <dbReference type="Proteomes" id="UP000596827"/>
    </source>
</evidence>
<feature type="chain" id="PRO_5038100942" evidence="2">
    <location>
        <begin position="22"/>
        <end position="321"/>
    </location>
</feature>
<comment type="similarity">
    <text evidence="1">Belongs to the UPF0065 (bug) family.</text>
</comment>
<dbReference type="RefSeq" id="WP_187082307.1">
    <property type="nucleotide sequence ID" value="NZ_JACORU010000005.1"/>
</dbReference>
<dbReference type="PANTHER" id="PTHR42928:SF5">
    <property type="entry name" value="BLR1237 PROTEIN"/>
    <property type="match status" value="1"/>
</dbReference>
<reference evidence="3" key="1">
    <citation type="submission" date="2020-08" db="EMBL/GenBank/DDBJ databases">
        <title>Ramlibacter sp. GTP1 16S ribosomal RNA gene genome sequencing and assembly.</title>
        <authorList>
            <person name="Kang M."/>
        </authorList>
    </citation>
    <scope>NUCLEOTIDE SEQUENCE</scope>
    <source>
        <strain evidence="3">GTP1</strain>
    </source>
</reference>
<evidence type="ECO:0000313" key="3">
    <source>
        <dbReference type="EMBL" id="MBC5765836.1"/>
    </source>
</evidence>
<dbReference type="EMBL" id="JACORU010000005">
    <property type="protein sequence ID" value="MBC5765836.1"/>
    <property type="molecule type" value="Genomic_DNA"/>
</dbReference>
<feature type="signal peptide" evidence="2">
    <location>
        <begin position="1"/>
        <end position="21"/>
    </location>
</feature>
<dbReference type="Gene3D" id="3.40.190.10">
    <property type="entry name" value="Periplasmic binding protein-like II"/>
    <property type="match status" value="1"/>
</dbReference>
<dbReference type="PANTHER" id="PTHR42928">
    <property type="entry name" value="TRICARBOXYLATE-BINDING PROTEIN"/>
    <property type="match status" value="1"/>
</dbReference>
<dbReference type="InterPro" id="IPR042100">
    <property type="entry name" value="Bug_dom1"/>
</dbReference>
<keyword evidence="4" id="KW-1185">Reference proteome</keyword>
<dbReference type="InterPro" id="IPR005064">
    <property type="entry name" value="BUG"/>
</dbReference>
<comment type="caution">
    <text evidence="3">The sequence shown here is derived from an EMBL/GenBank/DDBJ whole genome shotgun (WGS) entry which is preliminary data.</text>
</comment>
<organism evidence="3 4">
    <name type="scientific">Ramlibacter albus</name>
    <dbReference type="NCBI Taxonomy" id="2079448"/>
    <lineage>
        <taxon>Bacteria</taxon>
        <taxon>Pseudomonadati</taxon>
        <taxon>Pseudomonadota</taxon>
        <taxon>Betaproteobacteria</taxon>
        <taxon>Burkholderiales</taxon>
        <taxon>Comamonadaceae</taxon>
        <taxon>Ramlibacter</taxon>
    </lineage>
</organism>
<gene>
    <name evidence="3" type="ORF">H8R02_15310</name>
</gene>
<dbReference type="SUPFAM" id="SSF53850">
    <property type="entry name" value="Periplasmic binding protein-like II"/>
    <property type="match status" value="1"/>
</dbReference>
<keyword evidence="2" id="KW-0732">Signal</keyword>
<evidence type="ECO:0000256" key="1">
    <source>
        <dbReference type="ARBA" id="ARBA00006987"/>
    </source>
</evidence>
<name>A0A923MAD2_9BURK</name>
<dbReference type="Pfam" id="PF03401">
    <property type="entry name" value="TctC"/>
    <property type="match status" value="1"/>
</dbReference>
<proteinExistence type="inferred from homology"/>
<evidence type="ECO:0000256" key="2">
    <source>
        <dbReference type="SAM" id="SignalP"/>
    </source>
</evidence>
<protein>
    <submittedName>
        <fullName evidence="3">Tripartite tricarboxylate transporter substrate binding protein</fullName>
    </submittedName>
</protein>
<dbReference type="Proteomes" id="UP000596827">
    <property type="component" value="Unassembled WGS sequence"/>
</dbReference>
<sequence>MKYFRRLLVALAVAAPLFAHAQAWPTKTVKLVIPYPPGGLADSFARALADGLSDRLKQTVIVDNKPGGSLIIGTDLVAKSPPDGYTILLGSVSSLGINASAFKKLPYDPLKDFAPVSLVFRTPLFLMVSPSVPANNVKELTAYAKANPGQLSYASLGHGSSLHLSGELFKTLGGIDLVHVPYKGTTTAFPDLLTGRVSMMFDGGALLPQAKEGKLKMMAVTSTKRLASMPDIPTMAESGLPGYEMDFWFGIVAPAGTPGAITDRLAHEIAEVEKTPAFRTRLTSFAQVQYETGTPAAMAVVMKKDLEFWAKLLRDYKVEPQ</sequence>
<accession>A0A923MAD2</accession>
<dbReference type="PIRSF" id="PIRSF017082">
    <property type="entry name" value="YflP"/>
    <property type="match status" value="1"/>
</dbReference>